<organism evidence="2 3">
    <name type="scientific">Gimesia chilikensis</name>
    <dbReference type="NCBI Taxonomy" id="2605989"/>
    <lineage>
        <taxon>Bacteria</taxon>
        <taxon>Pseudomonadati</taxon>
        <taxon>Planctomycetota</taxon>
        <taxon>Planctomycetia</taxon>
        <taxon>Planctomycetales</taxon>
        <taxon>Planctomycetaceae</taxon>
        <taxon>Gimesia</taxon>
    </lineage>
</organism>
<feature type="coiled-coil region" evidence="1">
    <location>
        <begin position="63"/>
        <end position="90"/>
    </location>
</feature>
<evidence type="ECO:0000313" key="3">
    <source>
        <dbReference type="Proteomes" id="UP000320421"/>
    </source>
</evidence>
<dbReference type="GO" id="GO:0006313">
    <property type="term" value="P:DNA transposition"/>
    <property type="evidence" value="ECO:0007669"/>
    <property type="project" value="InterPro"/>
</dbReference>
<dbReference type="GO" id="GO:0003677">
    <property type="term" value="F:DNA binding"/>
    <property type="evidence" value="ECO:0007669"/>
    <property type="project" value="InterPro"/>
</dbReference>
<dbReference type="Gene3D" id="1.10.10.60">
    <property type="entry name" value="Homeodomain-like"/>
    <property type="match status" value="1"/>
</dbReference>
<evidence type="ECO:0000313" key="2">
    <source>
        <dbReference type="EMBL" id="QDT20267.1"/>
    </source>
</evidence>
<dbReference type="GO" id="GO:0004803">
    <property type="term" value="F:transposase activity"/>
    <property type="evidence" value="ECO:0007669"/>
    <property type="project" value="InterPro"/>
</dbReference>
<dbReference type="InterPro" id="IPR002514">
    <property type="entry name" value="Transposase_8"/>
</dbReference>
<gene>
    <name evidence="2" type="ORF">HG66A1_20520</name>
</gene>
<dbReference type="PANTHER" id="PTHR33609">
    <property type="entry name" value="LOW CALCIUM RESPONSE LOCUS PROTEIN S"/>
    <property type="match status" value="1"/>
</dbReference>
<dbReference type="OrthoDB" id="285898at2"/>
<dbReference type="InterPro" id="IPR052546">
    <property type="entry name" value="Transposase_8_domain"/>
</dbReference>
<dbReference type="PANTHER" id="PTHR33609:SF1">
    <property type="entry name" value="TRANSPOSASE"/>
    <property type="match status" value="1"/>
</dbReference>
<dbReference type="AlphaFoldDB" id="A0A517PLL3"/>
<reference evidence="2 3" key="1">
    <citation type="submission" date="2019-02" db="EMBL/GenBank/DDBJ databases">
        <title>Deep-cultivation of Planctomycetes and their phenomic and genomic characterization uncovers novel biology.</title>
        <authorList>
            <person name="Wiegand S."/>
            <person name="Jogler M."/>
            <person name="Boedeker C."/>
            <person name="Pinto D."/>
            <person name="Vollmers J."/>
            <person name="Rivas-Marin E."/>
            <person name="Kohn T."/>
            <person name="Peeters S.H."/>
            <person name="Heuer A."/>
            <person name="Rast P."/>
            <person name="Oberbeckmann S."/>
            <person name="Bunk B."/>
            <person name="Jeske O."/>
            <person name="Meyerdierks A."/>
            <person name="Storesund J.E."/>
            <person name="Kallscheuer N."/>
            <person name="Luecker S."/>
            <person name="Lage O.M."/>
            <person name="Pohl T."/>
            <person name="Merkel B.J."/>
            <person name="Hornburger P."/>
            <person name="Mueller R.-W."/>
            <person name="Bruemmer F."/>
            <person name="Labrenz M."/>
            <person name="Spormann A.M."/>
            <person name="Op den Camp H."/>
            <person name="Overmann J."/>
            <person name="Amann R."/>
            <person name="Jetten M.S.M."/>
            <person name="Mascher T."/>
            <person name="Medema M.H."/>
            <person name="Devos D.P."/>
            <person name="Kaster A.-K."/>
            <person name="Ovreas L."/>
            <person name="Rohde M."/>
            <person name="Galperin M.Y."/>
            <person name="Jogler C."/>
        </authorList>
    </citation>
    <scope>NUCLEOTIDE SEQUENCE [LARGE SCALE GENOMIC DNA]</scope>
    <source>
        <strain evidence="2 3">HG66A1</strain>
    </source>
</reference>
<accession>A0A517PLL3</accession>
<proteinExistence type="predicted"/>
<keyword evidence="1" id="KW-0175">Coiled coil</keyword>
<keyword evidence="3" id="KW-1185">Reference proteome</keyword>
<name>A0A517PLL3_9PLAN</name>
<dbReference type="Pfam" id="PF01527">
    <property type="entry name" value="HTH_Tnp_1"/>
    <property type="match status" value="1"/>
</dbReference>
<protein>
    <submittedName>
        <fullName evidence="2">Transposase</fullName>
    </submittedName>
</protein>
<evidence type="ECO:0000256" key="1">
    <source>
        <dbReference type="SAM" id="Coils"/>
    </source>
</evidence>
<sequence length="95" mass="10956">MTKRRSKRHSPEQIVRKLRDAEAMQNAGKTIGEVCQQLGISEQTFHRWRTQYGGMKAEEAKPLKELEQENSRLKKLLAEAELDKAMLKDIAEGNF</sequence>
<dbReference type="Proteomes" id="UP000320421">
    <property type="component" value="Chromosome"/>
</dbReference>
<dbReference type="EMBL" id="CP036266">
    <property type="protein sequence ID" value="QDT20267.1"/>
    <property type="molecule type" value="Genomic_DNA"/>
</dbReference>
<dbReference type="SUPFAM" id="SSF46689">
    <property type="entry name" value="Homeodomain-like"/>
    <property type="match status" value="1"/>
</dbReference>
<dbReference type="InterPro" id="IPR009057">
    <property type="entry name" value="Homeodomain-like_sf"/>
</dbReference>